<feature type="transmembrane region" description="Helical" evidence="5">
    <location>
        <begin position="88"/>
        <end position="106"/>
    </location>
</feature>
<dbReference type="Proteomes" id="UP000295765">
    <property type="component" value="Unassembled WGS sequence"/>
</dbReference>
<feature type="transmembrane region" description="Helical" evidence="5">
    <location>
        <begin position="284"/>
        <end position="303"/>
    </location>
</feature>
<dbReference type="GO" id="GO:0046872">
    <property type="term" value="F:metal ion binding"/>
    <property type="evidence" value="ECO:0007669"/>
    <property type="project" value="UniProtKB-KW"/>
</dbReference>
<evidence type="ECO:0000259" key="6">
    <source>
        <dbReference type="PROSITE" id="PS51007"/>
    </source>
</evidence>
<dbReference type="SUPFAM" id="SSF46626">
    <property type="entry name" value="Cytochrome c"/>
    <property type="match status" value="1"/>
</dbReference>
<keyword evidence="5" id="KW-0472">Membrane</keyword>
<feature type="transmembrane region" description="Helical" evidence="5">
    <location>
        <begin position="179"/>
        <end position="198"/>
    </location>
</feature>
<keyword evidence="1 4" id="KW-0349">Heme</keyword>
<dbReference type="Gene3D" id="1.10.760.10">
    <property type="entry name" value="Cytochrome c-like domain"/>
    <property type="match status" value="1"/>
</dbReference>
<evidence type="ECO:0000256" key="5">
    <source>
        <dbReference type="SAM" id="Phobius"/>
    </source>
</evidence>
<dbReference type="InterPro" id="IPR009056">
    <property type="entry name" value="Cyt_c-like_dom"/>
</dbReference>
<keyword evidence="8" id="KW-1185">Reference proteome</keyword>
<dbReference type="OrthoDB" id="9787495at2"/>
<keyword evidence="5" id="KW-0812">Transmembrane</keyword>
<keyword evidence="3 4" id="KW-0408">Iron</keyword>
<dbReference type="AlphaFoldDB" id="A0A4R2L024"/>
<keyword evidence="2 4" id="KW-0479">Metal-binding</keyword>
<comment type="caution">
    <text evidence="7">The sequence shown here is derived from an EMBL/GenBank/DDBJ whole genome shotgun (WGS) entry which is preliminary data.</text>
</comment>
<evidence type="ECO:0000256" key="1">
    <source>
        <dbReference type="ARBA" id="ARBA00022617"/>
    </source>
</evidence>
<evidence type="ECO:0000256" key="4">
    <source>
        <dbReference type="PROSITE-ProRule" id="PRU00433"/>
    </source>
</evidence>
<feature type="transmembrane region" description="Helical" evidence="5">
    <location>
        <begin position="12"/>
        <end position="34"/>
    </location>
</feature>
<protein>
    <submittedName>
        <fullName evidence="7">Putative membrane protein</fullName>
    </submittedName>
</protein>
<organism evidence="7 8">
    <name type="scientific">Plasticicumulans lactativorans</name>
    <dbReference type="NCBI Taxonomy" id="1133106"/>
    <lineage>
        <taxon>Bacteria</taxon>
        <taxon>Pseudomonadati</taxon>
        <taxon>Pseudomonadota</taxon>
        <taxon>Gammaproteobacteria</taxon>
        <taxon>Candidatus Competibacteraceae</taxon>
        <taxon>Plasticicumulans</taxon>
    </lineage>
</organism>
<feature type="domain" description="Cytochrome c" evidence="6">
    <location>
        <begin position="307"/>
        <end position="397"/>
    </location>
</feature>
<feature type="transmembrane region" description="Helical" evidence="5">
    <location>
        <begin position="253"/>
        <end position="272"/>
    </location>
</feature>
<dbReference type="InterPro" id="IPR036909">
    <property type="entry name" value="Cyt_c-like_dom_sf"/>
</dbReference>
<accession>A0A4R2L024</accession>
<dbReference type="GO" id="GO:0020037">
    <property type="term" value="F:heme binding"/>
    <property type="evidence" value="ECO:0007669"/>
    <property type="project" value="InterPro"/>
</dbReference>
<dbReference type="RefSeq" id="WP_132544391.1">
    <property type="nucleotide sequence ID" value="NZ_SLWY01000017.1"/>
</dbReference>
<dbReference type="Pfam" id="PF06181">
    <property type="entry name" value="Urate_ox_N"/>
    <property type="match status" value="1"/>
</dbReference>
<sequence>MEGYLSEWLNLLLRWFHVIVAIAWIGESFHFVAVDNSLKKPEDPEAEKRGVGGEYWCVHGGGFYNFQKYRVAPAVLPKSLHWSFIPSYSTALSGLALISVLYYWNASSYLIDRSVLDIPGWAGVLIGIAFLAGGWLVYDRLCKSKLGQDERKLGLAVAAYCVVAAFLLCHVFSGRGAFLHFGGMLALIMTANVFFVIIPGQREMVRAAQEGREVDPEPGRRGKQRSVHNTYFTLPVLFAMISNHYAVTYGSSWNWLVLLAIAASGALIRHFFVMRHRGEKHVWALAVSAVLLLAVFFGLMPAAPKAVAGVSNAELFAKAQRVIDARCVQCHAAKPSPQFGFPSPPKGVAFDTPEQIVANAQGIQQQVVVAKSMPLGNLTQMTDDERQTIATWISAGAKAK</sequence>
<reference evidence="7 8" key="1">
    <citation type="submission" date="2019-03" db="EMBL/GenBank/DDBJ databases">
        <title>Genomic Encyclopedia of Type Strains, Phase IV (KMG-IV): sequencing the most valuable type-strain genomes for metagenomic binning, comparative biology and taxonomic classification.</title>
        <authorList>
            <person name="Goeker M."/>
        </authorList>
    </citation>
    <scope>NUCLEOTIDE SEQUENCE [LARGE SCALE GENOMIC DNA]</scope>
    <source>
        <strain evidence="7 8">DSM 25287</strain>
    </source>
</reference>
<dbReference type="PROSITE" id="PS51007">
    <property type="entry name" value="CYTC"/>
    <property type="match status" value="1"/>
</dbReference>
<evidence type="ECO:0000256" key="2">
    <source>
        <dbReference type="ARBA" id="ARBA00022723"/>
    </source>
</evidence>
<feature type="transmembrane region" description="Helical" evidence="5">
    <location>
        <begin position="118"/>
        <end position="141"/>
    </location>
</feature>
<proteinExistence type="predicted"/>
<evidence type="ECO:0000256" key="3">
    <source>
        <dbReference type="ARBA" id="ARBA00023004"/>
    </source>
</evidence>
<dbReference type="GO" id="GO:0009055">
    <property type="term" value="F:electron transfer activity"/>
    <property type="evidence" value="ECO:0007669"/>
    <property type="project" value="InterPro"/>
</dbReference>
<keyword evidence="5" id="KW-1133">Transmembrane helix</keyword>
<evidence type="ECO:0000313" key="8">
    <source>
        <dbReference type="Proteomes" id="UP000295765"/>
    </source>
</evidence>
<dbReference type="EMBL" id="SLWY01000017">
    <property type="protein sequence ID" value="TCO79744.1"/>
    <property type="molecule type" value="Genomic_DNA"/>
</dbReference>
<feature type="transmembrane region" description="Helical" evidence="5">
    <location>
        <begin position="153"/>
        <end position="173"/>
    </location>
</feature>
<dbReference type="InterPro" id="IPR010389">
    <property type="entry name" value="Urate_ox_N"/>
</dbReference>
<name>A0A4R2L024_9GAMM</name>
<evidence type="ECO:0000313" key="7">
    <source>
        <dbReference type="EMBL" id="TCO79744.1"/>
    </source>
</evidence>
<gene>
    <name evidence="7" type="ORF">EV699_11753</name>
</gene>